<dbReference type="InterPro" id="IPR014752">
    <property type="entry name" value="Arrestin-like_C"/>
</dbReference>
<dbReference type="PANTHER" id="PTHR11188:SF174">
    <property type="entry name" value="ARRESTIN-RELATED TRAFFICKING ADAPTER 10-RELATED"/>
    <property type="match status" value="1"/>
</dbReference>
<protein>
    <recommendedName>
        <fullName evidence="2">Arrestin C-terminal-like domain-containing protein</fullName>
    </recommendedName>
</protein>
<dbReference type="VEuPathDB" id="FungiDB:TRICI_002604"/>
<dbReference type="PANTHER" id="PTHR11188">
    <property type="entry name" value="ARRESTIN DOMAIN CONTAINING PROTEIN"/>
    <property type="match status" value="1"/>
</dbReference>
<sequence length="665" mass="74415">MTTAIEDSADISSFCIGRPRTLVSSHSGAITLALSLQEPILYLSSASPQGSSSYREHDNSYQRTGDDPSPSIENGHGRHHSQHFLRHPLEPTNSGAGSSTRGEEQSSDLPPSILRGSILLKLTKPTKLKSLSLTFSGKCRTSWSQSARQNLFDESLTSHPMAEIQDEVNINEHHWEFLPAENVSSCTGSEHSITTIRTNLYGADVAKFKSEPDKVYFKDDGKSECTHNGPFRTISHSSSVVPLFTPNHNNPKRKHSHQVHSHKDSTMFPAGEYVYNFILAVDPSVPETINVAHGAVHYHLTPKLIRTGPFSLNISEPHEVEIVRSPPNLCDSITNNPIVISRNWDDRLHYEILIPQKFIPLGSSVPMAIKLTPLEKIMVHRVRVHVVETVEYRYSTDTSISFTDRSLKILLFEKKAQTEKIEPDKGSSSSSGHGGGLHLLKPLRHEQPKKRQREKLTGNLLHYLNASNIERSGASTSESIEDAAATTIDCTLPFLSEPAKWDDSAAANYFSNSTYYPDKISKQLHPDSQNCPYIKIRHRFTISFRISKQDPGDTKRRHFEVKIDTPVHFLSKYCNTENVELPQYNYEHLSGSAPLSQVNSNDSWYPTSTTYAIHHNPFGQDPLLPSFDDALAQSFDSDTNNLSQSSDNSLPPDYYSIIHEDRPST</sequence>
<dbReference type="SMART" id="SM01017">
    <property type="entry name" value="Arrestin_C"/>
    <property type="match status" value="1"/>
</dbReference>
<feature type="region of interest" description="Disordered" evidence="1">
    <location>
        <begin position="635"/>
        <end position="665"/>
    </location>
</feature>
<feature type="compositionally biased region" description="Basic and acidic residues" evidence="1">
    <location>
        <begin position="54"/>
        <end position="66"/>
    </location>
</feature>
<organism evidence="3 4">
    <name type="scientific">Trichomonascus ciferrii</name>
    <dbReference type="NCBI Taxonomy" id="44093"/>
    <lineage>
        <taxon>Eukaryota</taxon>
        <taxon>Fungi</taxon>
        <taxon>Dikarya</taxon>
        <taxon>Ascomycota</taxon>
        <taxon>Saccharomycotina</taxon>
        <taxon>Dipodascomycetes</taxon>
        <taxon>Dipodascales</taxon>
        <taxon>Trichomonascaceae</taxon>
        <taxon>Trichomonascus</taxon>
        <taxon>Trichomonascus ciferrii complex</taxon>
    </lineage>
</organism>
<dbReference type="GO" id="GO:0030674">
    <property type="term" value="F:protein-macromolecule adaptor activity"/>
    <property type="evidence" value="ECO:0007669"/>
    <property type="project" value="TreeGrafter"/>
</dbReference>
<dbReference type="OrthoDB" id="2238745at2759"/>
<evidence type="ECO:0000259" key="2">
    <source>
        <dbReference type="SMART" id="SM01017"/>
    </source>
</evidence>
<proteinExistence type="predicted"/>
<feature type="region of interest" description="Disordered" evidence="1">
    <location>
        <begin position="46"/>
        <end position="111"/>
    </location>
</feature>
<feature type="compositionally biased region" description="Polar residues" evidence="1">
    <location>
        <begin position="91"/>
        <end position="100"/>
    </location>
</feature>
<dbReference type="GO" id="GO:0031625">
    <property type="term" value="F:ubiquitin protein ligase binding"/>
    <property type="evidence" value="ECO:0007669"/>
    <property type="project" value="TreeGrafter"/>
</dbReference>
<feature type="region of interest" description="Disordered" evidence="1">
    <location>
        <begin position="420"/>
        <end position="452"/>
    </location>
</feature>
<accession>A0A642V6A7</accession>
<evidence type="ECO:0000313" key="3">
    <source>
        <dbReference type="EMBL" id="KAA8915247.1"/>
    </source>
</evidence>
<keyword evidence="4" id="KW-1185">Reference proteome</keyword>
<dbReference type="GO" id="GO:0070086">
    <property type="term" value="P:ubiquitin-dependent endocytosis"/>
    <property type="evidence" value="ECO:0007669"/>
    <property type="project" value="TreeGrafter"/>
</dbReference>
<gene>
    <name evidence="3" type="ORF">TRICI_002604</name>
</gene>
<evidence type="ECO:0000256" key="1">
    <source>
        <dbReference type="SAM" id="MobiDB-lite"/>
    </source>
</evidence>
<dbReference type="InterPro" id="IPR050357">
    <property type="entry name" value="Arrestin_domain-protein"/>
</dbReference>
<dbReference type="AlphaFoldDB" id="A0A642V6A7"/>
<evidence type="ECO:0000313" key="4">
    <source>
        <dbReference type="Proteomes" id="UP000761534"/>
    </source>
</evidence>
<dbReference type="Pfam" id="PF02752">
    <property type="entry name" value="Arrestin_C"/>
    <property type="match status" value="1"/>
</dbReference>
<feature type="domain" description="Arrestin C-terminal-like" evidence="2">
    <location>
        <begin position="344"/>
        <end position="574"/>
    </location>
</feature>
<dbReference type="Gene3D" id="2.60.40.640">
    <property type="match status" value="1"/>
</dbReference>
<feature type="compositionally biased region" description="Polar residues" evidence="1">
    <location>
        <begin position="635"/>
        <end position="649"/>
    </location>
</feature>
<dbReference type="GO" id="GO:0005829">
    <property type="term" value="C:cytosol"/>
    <property type="evidence" value="ECO:0007669"/>
    <property type="project" value="TreeGrafter"/>
</dbReference>
<dbReference type="Proteomes" id="UP000761534">
    <property type="component" value="Unassembled WGS sequence"/>
</dbReference>
<feature type="compositionally biased region" description="Basic residues" evidence="1">
    <location>
        <begin position="77"/>
        <end position="86"/>
    </location>
</feature>
<dbReference type="InterPro" id="IPR011022">
    <property type="entry name" value="Arrestin_C-like"/>
</dbReference>
<dbReference type="EMBL" id="SWFS01000179">
    <property type="protein sequence ID" value="KAA8915247.1"/>
    <property type="molecule type" value="Genomic_DNA"/>
</dbReference>
<comment type="caution">
    <text evidence="3">The sequence shown here is derived from an EMBL/GenBank/DDBJ whole genome shotgun (WGS) entry which is preliminary data.</text>
</comment>
<reference evidence="3" key="1">
    <citation type="journal article" date="2019" name="G3 (Bethesda)">
        <title>Genome Assemblies of Two Rare Opportunistic Yeast Pathogens: Diutina rugosa (syn. Candida rugosa) and Trichomonascus ciferrii (syn. Candida ciferrii).</title>
        <authorList>
            <person name="Mixao V."/>
            <person name="Saus E."/>
            <person name="Hansen A.P."/>
            <person name="Lass-Florl C."/>
            <person name="Gabaldon T."/>
        </authorList>
    </citation>
    <scope>NUCLEOTIDE SEQUENCE</scope>
    <source>
        <strain evidence="3">CBS 4856</strain>
    </source>
</reference>
<name>A0A642V6A7_9ASCO</name>